<name>A0A0H5QXU6_9EUKA</name>
<dbReference type="EMBL" id="HACM01006016">
    <property type="protein sequence ID" value="CRZ06458.1"/>
    <property type="molecule type" value="Transcribed_RNA"/>
</dbReference>
<dbReference type="EMBL" id="HACM01006019">
    <property type="protein sequence ID" value="CRZ06461.1"/>
    <property type="molecule type" value="Transcribed_RNA"/>
</dbReference>
<protein>
    <submittedName>
        <fullName evidence="2">Uncharacterized protein</fullName>
    </submittedName>
</protein>
<feature type="region of interest" description="Disordered" evidence="1">
    <location>
        <begin position="24"/>
        <end position="104"/>
    </location>
</feature>
<proteinExistence type="predicted"/>
<evidence type="ECO:0000256" key="1">
    <source>
        <dbReference type="SAM" id="MobiDB-lite"/>
    </source>
</evidence>
<accession>A0A0H5QXU6</accession>
<feature type="compositionally biased region" description="Basic and acidic residues" evidence="1">
    <location>
        <begin position="24"/>
        <end position="61"/>
    </location>
</feature>
<dbReference type="AlphaFoldDB" id="A0A0H5QXU6"/>
<reference evidence="2" key="1">
    <citation type="submission" date="2015-04" db="EMBL/GenBank/DDBJ databases">
        <title>The genome sequence of the plant pathogenic Rhizarian Plasmodiophora brassicae reveals insights in its biotrophic life cycle and the origin of chitin synthesis.</title>
        <authorList>
            <person name="Schwelm A."/>
            <person name="Fogelqvist J."/>
            <person name="Knaust A."/>
            <person name="Julke S."/>
            <person name="Lilja T."/>
            <person name="Dhandapani V."/>
            <person name="Bonilla-Rosso G."/>
            <person name="Karlsson M."/>
            <person name="Shevchenko A."/>
            <person name="Choi S.R."/>
            <person name="Kim H.G."/>
            <person name="Park J.Y."/>
            <person name="Lim Y.P."/>
            <person name="Ludwig-Muller J."/>
            <person name="Dixelius C."/>
        </authorList>
    </citation>
    <scope>NUCLEOTIDE SEQUENCE</scope>
    <source>
        <tissue evidence="2">Potato root galls</tissue>
    </source>
</reference>
<organism evidence="2">
    <name type="scientific">Spongospora subterranea</name>
    <dbReference type="NCBI Taxonomy" id="70186"/>
    <lineage>
        <taxon>Eukaryota</taxon>
        <taxon>Sar</taxon>
        <taxon>Rhizaria</taxon>
        <taxon>Endomyxa</taxon>
        <taxon>Phytomyxea</taxon>
        <taxon>Plasmodiophorida</taxon>
        <taxon>Plasmodiophoridae</taxon>
        <taxon>Spongospora</taxon>
    </lineage>
</organism>
<sequence>MEGWCRNCLRSVVMCDMIRHKEEKKAKAQEESAQRADAEALAAKEAHYREQRRMKRLREQISKYQKAKVHDKRNRTESKQFKKQADENTLEKVLGPSNGSQTSQNGFAVGGEIQDPEATRSASIAQGYRTARHQKTETAGRSMRTGSQEHVPSRTMDTEDRTTMETRNLNPHRAKCFCEGGAGNLWKGLFTVGIPNDDDASNTTLALKLKPSFIS</sequence>
<evidence type="ECO:0000313" key="2">
    <source>
        <dbReference type="EMBL" id="CRZ06461.1"/>
    </source>
</evidence>
<dbReference type="EMBL" id="HACM01006023">
    <property type="protein sequence ID" value="CRZ06465.1"/>
    <property type="molecule type" value="Transcribed_RNA"/>
</dbReference>
<feature type="compositionally biased region" description="Basic and acidic residues" evidence="1">
    <location>
        <begin position="74"/>
        <end position="90"/>
    </location>
</feature>
<feature type="region of interest" description="Disordered" evidence="1">
    <location>
        <begin position="125"/>
        <end position="162"/>
    </location>
</feature>